<keyword evidence="2" id="KW-1185">Reference proteome</keyword>
<dbReference type="Proteomes" id="UP001519287">
    <property type="component" value="Unassembled WGS sequence"/>
</dbReference>
<proteinExistence type="predicted"/>
<name>A0ABS4J306_9BACL</name>
<comment type="caution">
    <text evidence="1">The sequence shown here is derived from an EMBL/GenBank/DDBJ whole genome shotgun (WGS) entry which is preliminary data.</text>
</comment>
<accession>A0ABS4J306</accession>
<reference evidence="1 2" key="1">
    <citation type="submission" date="2021-03" db="EMBL/GenBank/DDBJ databases">
        <title>Genomic Encyclopedia of Type Strains, Phase IV (KMG-IV): sequencing the most valuable type-strain genomes for metagenomic binning, comparative biology and taxonomic classification.</title>
        <authorList>
            <person name="Goeker M."/>
        </authorList>
    </citation>
    <scope>NUCLEOTIDE SEQUENCE [LARGE SCALE GENOMIC DNA]</scope>
    <source>
        <strain evidence="1 2">DSM 26048</strain>
    </source>
</reference>
<protein>
    <submittedName>
        <fullName evidence="1">Tyrosyl-tRNA synthetase</fullName>
    </submittedName>
</protein>
<evidence type="ECO:0000313" key="2">
    <source>
        <dbReference type="Proteomes" id="UP001519287"/>
    </source>
</evidence>
<dbReference type="EMBL" id="JAGGLB010000024">
    <property type="protein sequence ID" value="MBP1994220.1"/>
    <property type="molecule type" value="Genomic_DNA"/>
</dbReference>
<dbReference type="RefSeq" id="WP_209976075.1">
    <property type="nucleotide sequence ID" value="NZ_JAGGLB010000024.1"/>
</dbReference>
<organism evidence="1 2">
    <name type="scientific">Paenibacillus eucommiae</name>
    <dbReference type="NCBI Taxonomy" id="1355755"/>
    <lineage>
        <taxon>Bacteria</taxon>
        <taxon>Bacillati</taxon>
        <taxon>Bacillota</taxon>
        <taxon>Bacilli</taxon>
        <taxon>Bacillales</taxon>
        <taxon>Paenibacillaceae</taxon>
        <taxon>Paenibacillus</taxon>
    </lineage>
</organism>
<evidence type="ECO:0000313" key="1">
    <source>
        <dbReference type="EMBL" id="MBP1994220.1"/>
    </source>
</evidence>
<gene>
    <name evidence="1" type="ORF">J2Z66_005856</name>
</gene>
<sequence>MLKFSSSADEIRYYVKELLSDRKEHKLQDIKEYVEKQAGKTFSHGNYAGTLRDLVKKEEGYENVGRAVYQYMGGSESEESIHQVPLKESIQNILLNTIHRIESEAGSRNPLHLDAADFKLLTKIKMILVSVEGMVEDLDK</sequence>